<dbReference type="Pfam" id="PF00085">
    <property type="entry name" value="Thioredoxin"/>
    <property type="match status" value="1"/>
</dbReference>
<organism evidence="2 3">
    <name type="scientific">Geosmithia morbida</name>
    <dbReference type="NCBI Taxonomy" id="1094350"/>
    <lineage>
        <taxon>Eukaryota</taxon>
        <taxon>Fungi</taxon>
        <taxon>Dikarya</taxon>
        <taxon>Ascomycota</taxon>
        <taxon>Pezizomycotina</taxon>
        <taxon>Sordariomycetes</taxon>
        <taxon>Hypocreomycetidae</taxon>
        <taxon>Hypocreales</taxon>
        <taxon>Bionectriaceae</taxon>
        <taxon>Geosmithia</taxon>
    </lineage>
</organism>
<proteinExistence type="predicted"/>
<gene>
    <name evidence="2" type="ORF">GMORB2_5270</name>
</gene>
<dbReference type="RefSeq" id="XP_035323256.1">
    <property type="nucleotide sequence ID" value="XM_035467244.1"/>
</dbReference>
<name>A0A9P4Z0Y4_9HYPO</name>
<dbReference type="SUPFAM" id="SSF52833">
    <property type="entry name" value="Thioredoxin-like"/>
    <property type="match status" value="1"/>
</dbReference>
<dbReference type="OrthoDB" id="19690at2759"/>
<dbReference type="PROSITE" id="PS51352">
    <property type="entry name" value="THIOREDOXIN_2"/>
    <property type="match status" value="1"/>
</dbReference>
<reference evidence="2" key="1">
    <citation type="submission" date="2020-03" db="EMBL/GenBank/DDBJ databases">
        <title>Site-based positive gene gene selection in Geosmithia morbida across the United States reveals a broad range of putative effectors and factors for local host and environmental adapation.</title>
        <authorList>
            <person name="Onufrak A."/>
            <person name="Murdoch R.W."/>
            <person name="Gazis R."/>
            <person name="Huff M."/>
            <person name="Staton M."/>
            <person name="Klingeman W."/>
            <person name="Hadziabdic D."/>
        </authorList>
    </citation>
    <scope>NUCLEOTIDE SEQUENCE</scope>
    <source>
        <strain evidence="2">1262</strain>
    </source>
</reference>
<dbReference type="AlphaFoldDB" id="A0A9P4Z0Y4"/>
<dbReference type="GeneID" id="55971498"/>
<evidence type="ECO:0000313" key="2">
    <source>
        <dbReference type="EMBL" id="KAF4124604.1"/>
    </source>
</evidence>
<dbReference type="CDD" id="cd02947">
    <property type="entry name" value="TRX_family"/>
    <property type="match status" value="1"/>
</dbReference>
<comment type="caution">
    <text evidence="2">The sequence shown here is derived from an EMBL/GenBank/DDBJ whole genome shotgun (WGS) entry which is preliminary data.</text>
</comment>
<evidence type="ECO:0000259" key="1">
    <source>
        <dbReference type="PROSITE" id="PS51352"/>
    </source>
</evidence>
<feature type="domain" description="Thioredoxin" evidence="1">
    <location>
        <begin position="26"/>
        <end position="165"/>
    </location>
</feature>
<protein>
    <submittedName>
        <fullName evidence="2">Thioredoxin</fullName>
    </submittedName>
</protein>
<keyword evidence="3" id="KW-1185">Reference proteome</keyword>
<dbReference type="Proteomes" id="UP000749293">
    <property type="component" value="Unassembled WGS sequence"/>
</dbReference>
<dbReference type="EMBL" id="JAANYQ010000004">
    <property type="protein sequence ID" value="KAF4124604.1"/>
    <property type="molecule type" value="Genomic_DNA"/>
</dbReference>
<evidence type="ECO:0000313" key="3">
    <source>
        <dbReference type="Proteomes" id="UP000749293"/>
    </source>
</evidence>
<dbReference type="InterPro" id="IPR036249">
    <property type="entry name" value="Thioredoxin-like_sf"/>
</dbReference>
<sequence length="185" mass="19916">MHTLSLRARALVRPASAKLPFGVVNSRRHLTLPPSSKPVENQVFDPVRYPSSLHTYISLSTASNATLLTLWSASWCPSCRAVEPLVISLVRDARVGQEDGSPVNLVRVDFDAPDTQELASRYMITALPTLLAFDARRGEPAARLSDPRKMAERGFLQEWIREQAAGGGNAGGGGGASSFGGLFGR</sequence>
<dbReference type="InterPro" id="IPR013766">
    <property type="entry name" value="Thioredoxin_domain"/>
</dbReference>
<dbReference type="Gene3D" id="3.40.30.10">
    <property type="entry name" value="Glutaredoxin"/>
    <property type="match status" value="1"/>
</dbReference>
<accession>A0A9P4Z0Y4</accession>